<evidence type="ECO:0000256" key="4">
    <source>
        <dbReference type="PIRNR" id="PIRNR038051"/>
    </source>
</evidence>
<comment type="similarity">
    <text evidence="2 4">Belongs to the flavin monoamine oxidase family.</text>
</comment>
<evidence type="ECO:0000256" key="2">
    <source>
        <dbReference type="ARBA" id="ARBA00005995"/>
    </source>
</evidence>
<feature type="region of interest" description="Disordered" evidence="6">
    <location>
        <begin position="841"/>
        <end position="884"/>
    </location>
</feature>
<dbReference type="AlphaFoldDB" id="A0A4U5PD18"/>
<keyword evidence="3 4" id="KW-0560">Oxidoreductase</keyword>
<dbReference type="PANTHER" id="PTHR10742">
    <property type="entry name" value="FLAVIN MONOAMINE OXIDASE"/>
    <property type="match status" value="1"/>
</dbReference>
<keyword evidence="4" id="KW-0285">Flavoprotein</keyword>
<name>A0A4U5PD18_STECR</name>
<dbReference type="InterPro" id="IPR009057">
    <property type="entry name" value="Homeodomain-like_sf"/>
</dbReference>
<dbReference type="Pfam" id="PF01593">
    <property type="entry name" value="Amino_oxidase"/>
    <property type="match status" value="1"/>
</dbReference>
<dbReference type="InterPro" id="IPR036188">
    <property type="entry name" value="FAD/NAD-bd_sf"/>
</dbReference>
<dbReference type="PIRSF" id="PIRSF038051">
    <property type="entry name" value="Histone_Lys-demethylase"/>
    <property type="match status" value="1"/>
</dbReference>
<dbReference type="SUPFAM" id="SSF54373">
    <property type="entry name" value="FAD-linked reductases, C-terminal domain"/>
    <property type="match status" value="1"/>
</dbReference>
<dbReference type="GO" id="GO:0050660">
    <property type="term" value="F:flavin adenine dinucleotide binding"/>
    <property type="evidence" value="ECO:0007669"/>
    <property type="project" value="UniProtKB-UniRule"/>
</dbReference>
<feature type="compositionally biased region" description="Acidic residues" evidence="6">
    <location>
        <begin position="847"/>
        <end position="858"/>
    </location>
</feature>
<comment type="subcellular location">
    <subcellularLocation>
        <location evidence="1 4">Nucleus</location>
    </subcellularLocation>
</comment>
<keyword evidence="4 5" id="KW-0274">FAD</keyword>
<feature type="binding site" evidence="5">
    <location>
        <begin position="240"/>
        <end position="268"/>
    </location>
    <ligand>
        <name>FAD</name>
        <dbReference type="ChEBI" id="CHEBI:57692"/>
    </ligand>
</feature>
<gene>
    <name evidence="8" type="ORF">L596_008450</name>
</gene>
<dbReference type="PANTHER" id="PTHR10742:SF386">
    <property type="entry name" value="LYSINE-SPECIFIC HISTONE DEMETHYLASE 1A"/>
    <property type="match status" value="1"/>
</dbReference>
<evidence type="ECO:0000256" key="5">
    <source>
        <dbReference type="PIRSR" id="PIRSR038051-1"/>
    </source>
</evidence>
<proteinExistence type="inferred from homology"/>
<dbReference type="SUPFAM" id="SSF51905">
    <property type="entry name" value="FAD/NAD(P)-binding domain"/>
    <property type="match status" value="1"/>
</dbReference>
<feature type="binding site" evidence="5">
    <location>
        <position position="269"/>
    </location>
    <ligand>
        <name>FAD</name>
        <dbReference type="ChEBI" id="CHEBI:57692"/>
    </ligand>
</feature>
<feature type="domain" description="SWIRM" evidence="7">
    <location>
        <begin position="134"/>
        <end position="232"/>
    </location>
</feature>
<reference evidence="8 9" key="2">
    <citation type="journal article" date="2019" name="G3 (Bethesda)">
        <title>Hybrid Assembly of the Genome of the Entomopathogenic Nematode Steinernema carpocapsae Identifies the X-Chromosome.</title>
        <authorList>
            <person name="Serra L."/>
            <person name="Macchietto M."/>
            <person name="Macias-Munoz A."/>
            <person name="McGill C.J."/>
            <person name="Rodriguez I.M."/>
            <person name="Rodriguez B."/>
            <person name="Murad R."/>
            <person name="Mortazavi A."/>
        </authorList>
    </citation>
    <scope>NUCLEOTIDE SEQUENCE [LARGE SCALE GENOMIC DNA]</scope>
    <source>
        <strain evidence="8 9">ALL</strain>
    </source>
</reference>
<keyword evidence="4" id="KW-0804">Transcription</keyword>
<dbReference type="InterPro" id="IPR036388">
    <property type="entry name" value="WH-like_DNA-bd_sf"/>
</dbReference>
<dbReference type="OrthoDB" id="9982100at2759"/>
<keyword evidence="4" id="KW-0156">Chromatin regulator</keyword>
<feature type="binding site" evidence="5">
    <location>
        <begin position="804"/>
        <end position="805"/>
    </location>
    <ligand>
        <name>FAD</name>
        <dbReference type="ChEBI" id="CHEBI:57692"/>
    </ligand>
</feature>
<dbReference type="PROSITE" id="PS50934">
    <property type="entry name" value="SWIRM"/>
    <property type="match status" value="1"/>
</dbReference>
<keyword evidence="4" id="KW-0805">Transcription regulation</keyword>
<dbReference type="GO" id="GO:0003682">
    <property type="term" value="F:chromatin binding"/>
    <property type="evidence" value="ECO:0007669"/>
    <property type="project" value="TreeGrafter"/>
</dbReference>
<comment type="cofactor">
    <cofactor evidence="4 5">
        <name>FAD</name>
        <dbReference type="ChEBI" id="CHEBI:57692"/>
    </cofactor>
</comment>
<evidence type="ECO:0000313" key="9">
    <source>
        <dbReference type="Proteomes" id="UP000298663"/>
    </source>
</evidence>
<keyword evidence="4" id="KW-0539">Nucleus</keyword>
<evidence type="ECO:0000256" key="1">
    <source>
        <dbReference type="ARBA" id="ARBA00004123"/>
    </source>
</evidence>
<dbReference type="InterPro" id="IPR002937">
    <property type="entry name" value="Amino_oxidase"/>
</dbReference>
<evidence type="ECO:0000256" key="6">
    <source>
        <dbReference type="SAM" id="MobiDB-lite"/>
    </source>
</evidence>
<organism evidence="8 9">
    <name type="scientific">Steinernema carpocapsae</name>
    <name type="common">Entomopathogenic nematode</name>
    <dbReference type="NCBI Taxonomy" id="34508"/>
    <lineage>
        <taxon>Eukaryota</taxon>
        <taxon>Metazoa</taxon>
        <taxon>Ecdysozoa</taxon>
        <taxon>Nematoda</taxon>
        <taxon>Chromadorea</taxon>
        <taxon>Rhabditida</taxon>
        <taxon>Tylenchina</taxon>
        <taxon>Panagrolaimomorpha</taxon>
        <taxon>Strongyloidoidea</taxon>
        <taxon>Steinernematidae</taxon>
        <taxon>Steinernema</taxon>
    </lineage>
</organism>
<dbReference type="Proteomes" id="UP000298663">
    <property type="component" value="Unassembled WGS sequence"/>
</dbReference>
<evidence type="ECO:0000259" key="7">
    <source>
        <dbReference type="PROSITE" id="PS50934"/>
    </source>
</evidence>
<comment type="function">
    <text evidence="4">Histone demethylase that specifically demethylates 'Lys-4' of histone H3, a specific tag for epigenetic transcriptional activation, thereby acting as a corepressor. Acts by oxidizing the substrate by FAD to generate the corresponding imine that is subsequently hydrolyzed. Demethylates both mono- and di-methylated 'Lys-4' of histone H3.</text>
</comment>
<sequence length="884" mass="99714">MRLQIYNHTLTSWEKSIFQKYKNCYHLKFDYERRRQVLVGQLGYDLAMSDSHGSSRSVSASPFEDDSDFDSAIEMKPAKAGTPPSTDLSVQVRRSLKREASKSAKATEEMIAELCLDRDSTIDVGSWEGDDVALRYAAMCSRLPYDRLTSQELSVFGDVVVDQSTTMMYLFIRNRILLQWVNDSITELSMSAVFDLIPSPYNSDPRLIRRIHGFLDRFGYINFGVYVRCSFPRQGPRKKVVVIGAGASGLAAARKLNDFGLDVVVLEARPRFGGRVMTYRSPNGMGKACADLGAMFVTGLRGNPLLTLASQSTTRLNPINQECPVYSQNGRPLDKRKDDLIEKAFNDFLTACTYIAHEMGIVKIQDRRLSLGETYDVLVKAKELETQTRRLDFWKRLETLVEQEKEVKEQAAATLAQMAVLADKIQKMEQKYRAELGVRNLSDFFDRSNNLDSVEDEILYGSLKMELAELCDKYDTLKRSDDELVGALSNMRAMEPVEVYMNSADRNALDFHIANLEYANGTSLHNIDLKEWDQDDNNEFKGSHVSGKRKGSTSIVLDGLSSLINHQSTDLNIRKNAVVTKVGYSPTGCTVTFKKKCAVLDESKETEEHEEETIEAEAVLCTLPLGILKHSLKHPSEGVVFEPPLPPSKTESIKRLGFGSLNKLVLFFDKIFWDTSVHTYGRMSQSKISRGELFMFFAPYDQPVLVAMFAGESADVVQKFSKPMIVERTMNVLRSMFHHCPKEPLESCLTKWHMDQYTRGCYSHIPPGATGEDYDVLAEPVKPENGPNRVYFAGEHTNRNYPATVHGAYLSGLREAGRIADELLGMPYANNEYRRKVRKEAGLPAEEIIDLDNDEEMEPPASKAPRVESESVPMEYDDESEHSN</sequence>
<evidence type="ECO:0000256" key="3">
    <source>
        <dbReference type="ARBA" id="ARBA00023002"/>
    </source>
</evidence>
<dbReference type="InterPro" id="IPR007526">
    <property type="entry name" value="SWIRM"/>
</dbReference>
<feature type="binding site" evidence="5">
    <location>
        <position position="795"/>
    </location>
    <ligand>
        <name>FAD</name>
        <dbReference type="ChEBI" id="CHEBI:57692"/>
    </ligand>
</feature>
<dbReference type="InterPro" id="IPR017366">
    <property type="entry name" value="Hist_Lys-spec_deMease"/>
</dbReference>
<dbReference type="STRING" id="34508.A0A4U5PD18"/>
<accession>A0A4U5PD18</accession>
<dbReference type="Gene3D" id="3.90.660.10">
    <property type="match status" value="1"/>
</dbReference>
<keyword evidence="4" id="KW-0678">Repressor</keyword>
<dbReference type="Pfam" id="PF04433">
    <property type="entry name" value="SWIRM"/>
    <property type="match status" value="1"/>
</dbReference>
<dbReference type="SUPFAM" id="SSF46689">
    <property type="entry name" value="Homeodomain-like"/>
    <property type="match status" value="1"/>
</dbReference>
<reference evidence="8 9" key="1">
    <citation type="journal article" date="2015" name="Genome Biol.">
        <title>Comparative genomics of Steinernema reveals deeply conserved gene regulatory networks.</title>
        <authorList>
            <person name="Dillman A.R."/>
            <person name="Macchietto M."/>
            <person name="Porter C.F."/>
            <person name="Rogers A."/>
            <person name="Williams B."/>
            <person name="Antoshechkin I."/>
            <person name="Lee M.M."/>
            <person name="Goodwin Z."/>
            <person name="Lu X."/>
            <person name="Lewis E.E."/>
            <person name="Goodrich-Blair H."/>
            <person name="Stock S.P."/>
            <person name="Adams B.J."/>
            <person name="Sternberg P.W."/>
            <person name="Mortazavi A."/>
        </authorList>
    </citation>
    <scope>NUCLEOTIDE SEQUENCE [LARGE SCALE GENOMIC DNA]</scope>
    <source>
        <strain evidence="8 9">ALL</strain>
    </source>
</reference>
<dbReference type="Gene3D" id="3.50.50.60">
    <property type="entry name" value="FAD/NAD(P)-binding domain"/>
    <property type="match status" value="2"/>
</dbReference>
<comment type="catalytic activity">
    <reaction evidence="4">
        <text>N(6),N(6)-dimethyl-L-lysyl(4)-[histone H3] + 2 A + 2 H2O = L-lysyl(4)-[histone H3] + 2 formaldehyde + 2 AH2</text>
        <dbReference type="Rhea" id="RHEA:60244"/>
        <dbReference type="Rhea" id="RHEA-COMP:15540"/>
        <dbReference type="Rhea" id="RHEA-COMP:15547"/>
        <dbReference type="ChEBI" id="CHEBI:13193"/>
        <dbReference type="ChEBI" id="CHEBI:15377"/>
        <dbReference type="ChEBI" id="CHEBI:16842"/>
        <dbReference type="ChEBI" id="CHEBI:17499"/>
        <dbReference type="ChEBI" id="CHEBI:29969"/>
        <dbReference type="ChEBI" id="CHEBI:61976"/>
        <dbReference type="EC" id="1.14.99.66"/>
    </reaction>
</comment>
<dbReference type="GO" id="GO:0005634">
    <property type="term" value="C:nucleus"/>
    <property type="evidence" value="ECO:0007669"/>
    <property type="project" value="UniProtKB-SubCell"/>
</dbReference>
<dbReference type="FunFam" id="1.10.10.10:FF:000064">
    <property type="entry name" value="Lysine-specific histone demethylase 1A"/>
    <property type="match status" value="1"/>
</dbReference>
<dbReference type="Gene3D" id="1.10.10.10">
    <property type="entry name" value="Winged helix-like DNA-binding domain superfamily/Winged helix DNA-binding domain"/>
    <property type="match status" value="1"/>
</dbReference>
<dbReference type="GO" id="GO:0006355">
    <property type="term" value="P:regulation of DNA-templated transcription"/>
    <property type="evidence" value="ECO:0007669"/>
    <property type="project" value="InterPro"/>
</dbReference>
<feature type="compositionally biased region" description="Acidic residues" evidence="6">
    <location>
        <begin position="875"/>
        <end position="884"/>
    </location>
</feature>
<feature type="binding site" evidence="5">
    <location>
        <position position="275"/>
    </location>
    <ligand>
        <name>FAD</name>
        <dbReference type="ChEBI" id="CHEBI:57692"/>
    </ligand>
</feature>
<dbReference type="InterPro" id="IPR050281">
    <property type="entry name" value="Flavin_monoamine_oxidase"/>
</dbReference>
<keyword evidence="9" id="KW-1185">Reference proteome</keyword>
<evidence type="ECO:0000313" key="8">
    <source>
        <dbReference type="EMBL" id="TKR94121.1"/>
    </source>
</evidence>
<dbReference type="EC" id="1.14.99.66" evidence="4"/>
<dbReference type="GO" id="GO:0140682">
    <property type="term" value="F:FAD-dependent H3K4me/H3K4me3 demethylase activity"/>
    <property type="evidence" value="ECO:0007669"/>
    <property type="project" value="UniProtKB-EC"/>
</dbReference>
<comment type="caution">
    <text evidence="8">The sequence shown here is derived from an EMBL/GenBank/DDBJ whole genome shotgun (WGS) entry which is preliminary data.</text>
</comment>
<protein>
    <recommendedName>
        <fullName evidence="4">Lysine-specific histone demethylase</fullName>
        <ecNumber evidence="4">1.14.99.66</ecNumber>
    </recommendedName>
</protein>
<dbReference type="Gene3D" id="1.10.287.80">
    <property type="entry name" value="ATP synthase, gamma subunit, helix hairpin domain"/>
    <property type="match status" value="1"/>
</dbReference>
<dbReference type="EMBL" id="AZBU02000002">
    <property type="protein sequence ID" value="TKR94121.1"/>
    <property type="molecule type" value="Genomic_DNA"/>
</dbReference>